<gene>
    <name evidence="7" type="ORF">BOKJ2_LOCUS7961</name>
</gene>
<feature type="transmembrane region" description="Helical" evidence="6">
    <location>
        <begin position="134"/>
        <end position="153"/>
    </location>
</feature>
<dbReference type="EMBL" id="CAJFDH010000004">
    <property type="protein sequence ID" value="CAD5218751.1"/>
    <property type="molecule type" value="Genomic_DNA"/>
</dbReference>
<dbReference type="InterPro" id="IPR051115">
    <property type="entry name" value="LAPTM_transporter"/>
</dbReference>
<keyword evidence="3 6" id="KW-1133">Transmembrane helix</keyword>
<evidence type="ECO:0000256" key="2">
    <source>
        <dbReference type="ARBA" id="ARBA00022692"/>
    </source>
</evidence>
<feature type="transmembrane region" description="Helical" evidence="6">
    <location>
        <begin position="207"/>
        <end position="229"/>
    </location>
</feature>
<evidence type="ECO:0000256" key="4">
    <source>
        <dbReference type="ARBA" id="ARBA00023136"/>
    </source>
</evidence>
<dbReference type="AlphaFoldDB" id="A0A811KSP9"/>
<evidence type="ECO:0000256" key="6">
    <source>
        <dbReference type="SAM" id="Phobius"/>
    </source>
</evidence>
<evidence type="ECO:0000313" key="8">
    <source>
        <dbReference type="Proteomes" id="UP000614601"/>
    </source>
</evidence>
<feature type="region of interest" description="Disordered" evidence="5">
    <location>
        <begin position="42"/>
        <end position="67"/>
    </location>
</feature>
<comment type="subcellular location">
    <subcellularLocation>
        <location evidence="1">Endomembrane system</location>
        <topology evidence="1">Multi-pass membrane protein</topology>
    </subcellularLocation>
</comment>
<proteinExistence type="predicted"/>
<feature type="transmembrane region" description="Helical" evidence="6">
    <location>
        <begin position="160"/>
        <end position="187"/>
    </location>
</feature>
<dbReference type="PANTHER" id="PTHR12479">
    <property type="entry name" value="LYSOSOMAL-ASSOCIATED TRANSMEMBRANE PROTEIN"/>
    <property type="match status" value="1"/>
</dbReference>
<dbReference type="Proteomes" id="UP000783686">
    <property type="component" value="Unassembled WGS sequence"/>
</dbReference>
<name>A0A811KSP9_9BILA</name>
<evidence type="ECO:0000256" key="3">
    <source>
        <dbReference type="ARBA" id="ARBA00022989"/>
    </source>
</evidence>
<dbReference type="GO" id="GO:0005765">
    <property type="term" value="C:lysosomal membrane"/>
    <property type="evidence" value="ECO:0007669"/>
    <property type="project" value="TreeGrafter"/>
</dbReference>
<sequence length="294" mass="32772">MSDGGKGSPPGTPPLNNNTIPPSASACSLHPGRRVRFREEGHDGTVRHSLGSGQPHSTAERNPLDSSSSSVVNYIPMNEASFDYNAEQFELRVHPPKQYRCLCGAIHVVLGTKLFLVLYVILTMFGLVFGMVQAMVWTGIPFLVTVMTIYGFCRKKHKYLYPFLIISVVQLIVCLIMGLVIATFSIVNYETLKLILAHNMKGEPSTTVIVAIVGGTVFSCFLLGVIHIWQVMVIYNCLQYFEYDLKPDRALVSTHGDFTNNGLSFFESTQKMPHNIDQLASYNSEMQRRVEIMA</sequence>
<dbReference type="EMBL" id="CAJFCW020000004">
    <property type="protein sequence ID" value="CAG9111589.1"/>
    <property type="molecule type" value="Genomic_DNA"/>
</dbReference>
<keyword evidence="4 6" id="KW-0472">Membrane</keyword>
<reference evidence="7" key="1">
    <citation type="submission" date="2020-09" db="EMBL/GenBank/DDBJ databases">
        <authorList>
            <person name="Kikuchi T."/>
        </authorList>
    </citation>
    <scope>NUCLEOTIDE SEQUENCE</scope>
    <source>
        <strain evidence="7">SH1</strain>
    </source>
</reference>
<dbReference type="OrthoDB" id="5825649at2759"/>
<feature type="compositionally biased region" description="Polar residues" evidence="5">
    <location>
        <begin position="14"/>
        <end position="26"/>
    </location>
</feature>
<protein>
    <submittedName>
        <fullName evidence="7">Uncharacterized protein</fullName>
    </submittedName>
</protein>
<keyword evidence="8" id="KW-1185">Reference proteome</keyword>
<feature type="region of interest" description="Disordered" evidence="5">
    <location>
        <begin position="1"/>
        <end position="29"/>
    </location>
</feature>
<organism evidence="7 8">
    <name type="scientific">Bursaphelenchus okinawaensis</name>
    <dbReference type="NCBI Taxonomy" id="465554"/>
    <lineage>
        <taxon>Eukaryota</taxon>
        <taxon>Metazoa</taxon>
        <taxon>Ecdysozoa</taxon>
        <taxon>Nematoda</taxon>
        <taxon>Chromadorea</taxon>
        <taxon>Rhabditida</taxon>
        <taxon>Tylenchina</taxon>
        <taxon>Tylenchomorpha</taxon>
        <taxon>Aphelenchoidea</taxon>
        <taxon>Aphelenchoididae</taxon>
        <taxon>Bursaphelenchus</taxon>
    </lineage>
</organism>
<feature type="transmembrane region" description="Helical" evidence="6">
    <location>
        <begin position="101"/>
        <end position="122"/>
    </location>
</feature>
<dbReference type="GO" id="GO:0012505">
    <property type="term" value="C:endomembrane system"/>
    <property type="evidence" value="ECO:0007669"/>
    <property type="project" value="UniProtKB-SubCell"/>
</dbReference>
<evidence type="ECO:0000313" key="7">
    <source>
        <dbReference type="EMBL" id="CAD5218751.1"/>
    </source>
</evidence>
<evidence type="ECO:0000256" key="1">
    <source>
        <dbReference type="ARBA" id="ARBA00004127"/>
    </source>
</evidence>
<dbReference type="PANTHER" id="PTHR12479:SF20">
    <property type="entry name" value="PROTEIN CBG06040"/>
    <property type="match status" value="1"/>
</dbReference>
<accession>A0A811KSP9</accession>
<dbReference type="Proteomes" id="UP000614601">
    <property type="component" value="Unassembled WGS sequence"/>
</dbReference>
<dbReference type="PROSITE" id="PS51257">
    <property type="entry name" value="PROKAR_LIPOPROTEIN"/>
    <property type="match status" value="1"/>
</dbReference>
<keyword evidence="2 6" id="KW-0812">Transmembrane</keyword>
<evidence type="ECO:0000256" key="5">
    <source>
        <dbReference type="SAM" id="MobiDB-lite"/>
    </source>
</evidence>
<comment type="caution">
    <text evidence="7">The sequence shown here is derived from an EMBL/GenBank/DDBJ whole genome shotgun (WGS) entry which is preliminary data.</text>
</comment>